<keyword evidence="3" id="KW-1185">Reference proteome</keyword>
<evidence type="ECO:0000256" key="1">
    <source>
        <dbReference type="SAM" id="MobiDB-lite"/>
    </source>
</evidence>
<dbReference type="EMBL" id="CAJNDS010001112">
    <property type="protein sequence ID" value="CAE7247403.1"/>
    <property type="molecule type" value="Genomic_DNA"/>
</dbReference>
<dbReference type="Proteomes" id="UP000604046">
    <property type="component" value="Unassembled WGS sequence"/>
</dbReference>
<evidence type="ECO:0000313" key="2">
    <source>
        <dbReference type="EMBL" id="CAE7247403.1"/>
    </source>
</evidence>
<gene>
    <name evidence="2" type="ORF">SNAT2548_LOCUS11842</name>
</gene>
<organism evidence="2 3">
    <name type="scientific">Symbiodinium natans</name>
    <dbReference type="NCBI Taxonomy" id="878477"/>
    <lineage>
        <taxon>Eukaryota</taxon>
        <taxon>Sar</taxon>
        <taxon>Alveolata</taxon>
        <taxon>Dinophyceae</taxon>
        <taxon>Suessiales</taxon>
        <taxon>Symbiodiniaceae</taxon>
        <taxon>Symbiodinium</taxon>
    </lineage>
</organism>
<evidence type="ECO:0000313" key="3">
    <source>
        <dbReference type="Proteomes" id="UP000604046"/>
    </source>
</evidence>
<comment type="caution">
    <text evidence="2">The sequence shown here is derived from an EMBL/GenBank/DDBJ whole genome shotgun (WGS) entry which is preliminary data.</text>
</comment>
<dbReference type="OrthoDB" id="426672at2759"/>
<protein>
    <submittedName>
        <fullName evidence="2">Uncharacterized protein</fullName>
    </submittedName>
</protein>
<reference evidence="2" key="1">
    <citation type="submission" date="2021-02" db="EMBL/GenBank/DDBJ databases">
        <authorList>
            <person name="Dougan E. K."/>
            <person name="Rhodes N."/>
            <person name="Thang M."/>
            <person name="Chan C."/>
        </authorList>
    </citation>
    <scope>NUCLEOTIDE SEQUENCE</scope>
</reference>
<dbReference type="AlphaFoldDB" id="A0A812LH19"/>
<proteinExistence type="predicted"/>
<accession>A0A812LH19</accession>
<feature type="region of interest" description="Disordered" evidence="1">
    <location>
        <begin position="1"/>
        <end position="33"/>
    </location>
</feature>
<feature type="region of interest" description="Disordered" evidence="1">
    <location>
        <begin position="76"/>
        <end position="172"/>
    </location>
</feature>
<sequence>MMFTAAPTMRLEGKGFSASPASTRAGSSSPPVPTVPAAFFAPYQPPASGTCRGYDESSPGSQECLVSVAGDDMLATRPLKPTGISPPPGLEHLGSPVRSPALSEAEARPNLEPLLPFPTPPAYRPQVADRPMIPPPPSTQPRLRTVPPPPSAPAPEIMSQEAFRTPPPAPREEPCLRLALSTYLLRESEAAAGQHDDCKPCAFFHTKGCPWDAGSKLVPSTCL</sequence>
<name>A0A812LH19_9DINO</name>